<gene>
    <name evidence="3" type="ORF">MEDL_68944</name>
</gene>
<dbReference type="Pfam" id="PF00078">
    <property type="entry name" value="RVT_1"/>
    <property type="match status" value="1"/>
</dbReference>
<dbReference type="PANTHER" id="PTHR47027">
    <property type="entry name" value="REVERSE TRANSCRIPTASE DOMAIN-CONTAINING PROTEIN"/>
    <property type="match status" value="1"/>
</dbReference>
<evidence type="ECO:0000313" key="4">
    <source>
        <dbReference type="Proteomes" id="UP000683360"/>
    </source>
</evidence>
<organism evidence="3 4">
    <name type="scientific">Mytilus edulis</name>
    <name type="common">Blue mussel</name>
    <dbReference type="NCBI Taxonomy" id="6550"/>
    <lineage>
        <taxon>Eukaryota</taxon>
        <taxon>Metazoa</taxon>
        <taxon>Spiralia</taxon>
        <taxon>Lophotrochozoa</taxon>
        <taxon>Mollusca</taxon>
        <taxon>Bivalvia</taxon>
        <taxon>Autobranchia</taxon>
        <taxon>Pteriomorphia</taxon>
        <taxon>Mytilida</taxon>
        <taxon>Mytiloidea</taxon>
        <taxon>Mytilidae</taxon>
        <taxon>Mytilinae</taxon>
        <taxon>Mytilus</taxon>
    </lineage>
</organism>
<dbReference type="InterPro" id="IPR000477">
    <property type="entry name" value="RT_dom"/>
</dbReference>
<accession>A0A8S3VSH3</accession>
<name>A0A8S3VSH3_MYTED</name>
<reference evidence="3" key="1">
    <citation type="submission" date="2021-03" db="EMBL/GenBank/DDBJ databases">
        <authorList>
            <person name="Bekaert M."/>
        </authorList>
    </citation>
    <scope>NUCLEOTIDE SEQUENCE</scope>
</reference>
<proteinExistence type="predicted"/>
<keyword evidence="1" id="KW-0175">Coiled coil</keyword>
<evidence type="ECO:0000259" key="2">
    <source>
        <dbReference type="Pfam" id="PF00078"/>
    </source>
</evidence>
<dbReference type="OrthoDB" id="6123348at2759"/>
<sequence length="920" mass="104718">MSNQDPDPKKLVLQSIEDECNGLPKDTFVTRLVLFCDNDAIALEQLRLQYFVMAKQRPEFPFASAILKKRMQPKTKKGEPLVNKLGRDCFSLHLATKGEFCDDLKEALSIKPSTRDTPCVDDFITSTPQLYVDSSIRDTLIHVESSIIELKIARENDKSALLCKIDSLQKQNVELNDDFTKQKEHMNNIQNQLNLARTAKNKLNDNLACVKSELKSVSLKQVDLANDYSNTTETMRSANSKIKEIELVIENITTAVSKCEARISKVSVVANETKTRLNSESSRITNISDIRSTGICSVKNKNNSSMTSTSELRRRVVNVEKNVQASKREVTTYAAAAVQTADKSVSVVPLDSPIRSETPRTSTSCPTLPAHDRIHVSQETISKTDNQVRNMSTSSKTTNIQANDTNSISRLVTSDPTVSWERTRSTNSIEDYTFAVSTNLWTVNFPNTATPDVIESYYSCIVSAIKKVEKDTLPYKKFNRHSKPYWNPNLTVLRDSMRSIRNAWINNCHCHETNYLSSAILSGGKLSKWFKLNRGVRQGSSLSAKLYLIFINDLINELESSNTGTFLYDINSSSPVQADDISLIATNHESAQKMVSICEQYSESWSFSFSPTKSKLLQFGKKLTGPDIFLYNEPILSVKSATHVGISLDTSMKTMDRTLKACRTLRATTASEIRSGIHPAVLNSIVSAKIIRQVCYPKALYGCEIWGKLSKTETLMLERTHHYVCKFIQGLPRRTRTDMCLSLIGWLNLDSFINERKLLFFGRICNLPQRAISFRILVRKLFELKYFNQEYTNCASDFSKDCVDILYKYHLSDYLTKFMDSGHFPSQRIWKRIVHRSIFEYELKEWQQRINIDSDFNIFKKIHKVFQPHPPCVVWSTIRTVIVFYVINVVNFSPTRVFTQFRRVTIYPTFGMNSGASYYA</sequence>
<protein>
    <recommendedName>
        <fullName evidence="2">Reverse transcriptase domain-containing protein</fullName>
    </recommendedName>
</protein>
<comment type="caution">
    <text evidence="3">The sequence shown here is derived from an EMBL/GenBank/DDBJ whole genome shotgun (WGS) entry which is preliminary data.</text>
</comment>
<feature type="coiled-coil region" evidence="1">
    <location>
        <begin position="158"/>
        <end position="220"/>
    </location>
</feature>
<dbReference type="PANTHER" id="PTHR47027:SF20">
    <property type="entry name" value="REVERSE TRANSCRIPTASE-LIKE PROTEIN WITH RNA-DIRECTED DNA POLYMERASE DOMAIN"/>
    <property type="match status" value="1"/>
</dbReference>
<dbReference type="EMBL" id="CAJPWZ010003331">
    <property type="protein sequence ID" value="CAG2257639.1"/>
    <property type="molecule type" value="Genomic_DNA"/>
</dbReference>
<evidence type="ECO:0000256" key="1">
    <source>
        <dbReference type="SAM" id="Coils"/>
    </source>
</evidence>
<dbReference type="AlphaFoldDB" id="A0A8S3VSH3"/>
<keyword evidence="4" id="KW-1185">Reference proteome</keyword>
<evidence type="ECO:0000313" key="3">
    <source>
        <dbReference type="EMBL" id="CAG2257639.1"/>
    </source>
</evidence>
<feature type="domain" description="Reverse transcriptase" evidence="2">
    <location>
        <begin position="510"/>
        <end position="617"/>
    </location>
</feature>
<dbReference type="Proteomes" id="UP000683360">
    <property type="component" value="Unassembled WGS sequence"/>
</dbReference>